<accession>A0A415E8A6</accession>
<dbReference type="GeneID" id="83005646"/>
<organism evidence="1 2">
    <name type="scientific">Emergencia timonensis</name>
    <dbReference type="NCBI Taxonomy" id="1776384"/>
    <lineage>
        <taxon>Bacteria</taxon>
        <taxon>Bacillati</taxon>
        <taxon>Bacillota</taxon>
        <taxon>Clostridia</taxon>
        <taxon>Peptostreptococcales</taxon>
        <taxon>Anaerovoracaceae</taxon>
        <taxon>Emergencia</taxon>
    </lineage>
</organism>
<dbReference type="EMBL" id="QRMS01000001">
    <property type="protein sequence ID" value="RHJ89969.1"/>
    <property type="molecule type" value="Genomic_DNA"/>
</dbReference>
<dbReference type="OrthoDB" id="1707431at2"/>
<reference evidence="1 2" key="1">
    <citation type="submission" date="2018-08" db="EMBL/GenBank/DDBJ databases">
        <title>A genome reference for cultivated species of the human gut microbiota.</title>
        <authorList>
            <person name="Zou Y."/>
            <person name="Xue W."/>
            <person name="Luo G."/>
        </authorList>
    </citation>
    <scope>NUCLEOTIDE SEQUENCE [LARGE SCALE GENOMIC DNA]</scope>
    <source>
        <strain evidence="1 2">AM07-24</strain>
    </source>
</reference>
<name>A0A415E8A6_9FIRM</name>
<evidence type="ECO:0000313" key="2">
    <source>
        <dbReference type="Proteomes" id="UP000284841"/>
    </source>
</evidence>
<proteinExistence type="predicted"/>
<gene>
    <name evidence="1" type="ORF">DW099_05255</name>
</gene>
<sequence length="87" mass="10318">MKIVAKPIDVIATFSDNKKPIPYKFKFFRDSGDKIEVYVDKIVTVEESKLAGIDTLIYTCESKVLDESRLYQLKYVIEQYRWELYKI</sequence>
<comment type="caution">
    <text evidence="1">The sequence shown here is derived from an EMBL/GenBank/DDBJ whole genome shotgun (WGS) entry which is preliminary data.</text>
</comment>
<protein>
    <submittedName>
        <fullName evidence="1">Uncharacterized protein</fullName>
    </submittedName>
</protein>
<keyword evidence="2" id="KW-1185">Reference proteome</keyword>
<evidence type="ECO:0000313" key="1">
    <source>
        <dbReference type="EMBL" id="RHJ89969.1"/>
    </source>
</evidence>
<dbReference type="RefSeq" id="WP_067541077.1">
    <property type="nucleotide sequence ID" value="NZ_AP025567.1"/>
</dbReference>
<dbReference type="Proteomes" id="UP000284841">
    <property type="component" value="Unassembled WGS sequence"/>
</dbReference>
<dbReference type="AlphaFoldDB" id="A0A415E8A6"/>
<dbReference type="STRING" id="1776384.GCA_900086585_03345"/>